<dbReference type="PANTHER" id="PTHR33070">
    <property type="entry name" value="OS06G0725500 PROTEIN"/>
    <property type="match status" value="1"/>
</dbReference>
<dbReference type="OrthoDB" id="1701699at2759"/>
<dbReference type="InterPro" id="IPR004320">
    <property type="entry name" value="BPS1_pln"/>
</dbReference>
<keyword evidence="2" id="KW-1185">Reference proteome</keyword>
<evidence type="ECO:0000313" key="1">
    <source>
        <dbReference type="EMBL" id="KAF8712722.1"/>
    </source>
</evidence>
<comment type="caution">
    <text evidence="1">The sequence shown here is derived from an EMBL/GenBank/DDBJ whole genome shotgun (WGS) entry which is preliminary data.</text>
</comment>
<dbReference type="EMBL" id="JACEFO010001742">
    <property type="protein sequence ID" value="KAF8712722.1"/>
    <property type="molecule type" value="Genomic_DNA"/>
</dbReference>
<proteinExistence type="predicted"/>
<dbReference type="GO" id="GO:0048367">
    <property type="term" value="P:shoot system development"/>
    <property type="evidence" value="ECO:0007669"/>
    <property type="project" value="InterPro"/>
</dbReference>
<gene>
    <name evidence="1" type="ORF">HU200_028489</name>
</gene>
<protein>
    <submittedName>
        <fullName evidence="1">Uncharacterized protein</fullName>
    </submittedName>
</protein>
<evidence type="ECO:0000313" key="2">
    <source>
        <dbReference type="Proteomes" id="UP000636709"/>
    </source>
</evidence>
<dbReference type="GO" id="GO:0048364">
    <property type="term" value="P:root development"/>
    <property type="evidence" value="ECO:0007669"/>
    <property type="project" value="InterPro"/>
</dbReference>
<accession>A0A835EVK0</accession>
<sequence>MAFHQRSVSLPSSPRTNEASIEDELQNLKAIVCSSSATIETMVDGLSRIGIIYSRINELICLASSQRGQRKAVEEELDHSLILLDLCSSMQESFAELKASVQEMQLALKRGDDVSVQAKVQSYTRLAKKAQKQCKKISTKASSDIEGCRVIKLLAEAREFAS</sequence>
<organism evidence="1 2">
    <name type="scientific">Digitaria exilis</name>
    <dbReference type="NCBI Taxonomy" id="1010633"/>
    <lineage>
        <taxon>Eukaryota</taxon>
        <taxon>Viridiplantae</taxon>
        <taxon>Streptophyta</taxon>
        <taxon>Embryophyta</taxon>
        <taxon>Tracheophyta</taxon>
        <taxon>Spermatophyta</taxon>
        <taxon>Magnoliopsida</taxon>
        <taxon>Liliopsida</taxon>
        <taxon>Poales</taxon>
        <taxon>Poaceae</taxon>
        <taxon>PACMAD clade</taxon>
        <taxon>Panicoideae</taxon>
        <taxon>Panicodae</taxon>
        <taxon>Paniceae</taxon>
        <taxon>Anthephorinae</taxon>
        <taxon>Digitaria</taxon>
    </lineage>
</organism>
<dbReference type="Proteomes" id="UP000636709">
    <property type="component" value="Unassembled WGS sequence"/>
</dbReference>
<dbReference type="AlphaFoldDB" id="A0A835EVK0"/>
<dbReference type="PANTHER" id="PTHR33070:SF107">
    <property type="entry name" value="DUF241 DOMAIN-CONTAINING PROTEIN"/>
    <property type="match status" value="1"/>
</dbReference>
<name>A0A835EVK0_9POAL</name>
<dbReference type="Pfam" id="PF03087">
    <property type="entry name" value="BPS1"/>
    <property type="match status" value="1"/>
</dbReference>
<reference evidence="1" key="1">
    <citation type="submission" date="2020-07" db="EMBL/GenBank/DDBJ databases">
        <title>Genome sequence and genetic diversity analysis of an under-domesticated orphan crop, white fonio (Digitaria exilis).</title>
        <authorList>
            <person name="Bennetzen J.L."/>
            <person name="Chen S."/>
            <person name="Ma X."/>
            <person name="Wang X."/>
            <person name="Yssel A.E.J."/>
            <person name="Chaluvadi S.R."/>
            <person name="Johnson M."/>
            <person name="Gangashetty P."/>
            <person name="Hamidou F."/>
            <person name="Sanogo M.D."/>
            <person name="Zwaenepoel A."/>
            <person name="Wallace J."/>
            <person name="Van De Peer Y."/>
            <person name="Van Deynze A."/>
        </authorList>
    </citation>
    <scope>NUCLEOTIDE SEQUENCE</scope>
    <source>
        <tissue evidence="1">Leaves</tissue>
    </source>
</reference>